<dbReference type="AlphaFoldDB" id="A0AAN7UPT5"/>
<keyword evidence="2" id="KW-1185">Reference proteome</keyword>
<reference evidence="1 2" key="1">
    <citation type="submission" date="2023-10" db="EMBL/GenBank/DDBJ databases">
        <title>Draft genome sequence of Xylaria bambusicola isolate GMP-LS, the root and basal stem rot pathogen of sugarcane in Indonesia.</title>
        <authorList>
            <person name="Selvaraj P."/>
            <person name="Muralishankar V."/>
            <person name="Muruganantham S."/>
            <person name="Sp S."/>
            <person name="Haryani S."/>
            <person name="Lau K.J.X."/>
            <person name="Naqvi N.I."/>
        </authorList>
    </citation>
    <scope>NUCLEOTIDE SEQUENCE [LARGE SCALE GENOMIC DNA]</scope>
    <source>
        <strain evidence="1">GMP-LS</strain>
    </source>
</reference>
<name>A0AAN7UPT5_9PEZI</name>
<protein>
    <submittedName>
        <fullName evidence="1">Uncharacterized protein</fullName>
    </submittedName>
</protein>
<evidence type="ECO:0000313" key="2">
    <source>
        <dbReference type="Proteomes" id="UP001305414"/>
    </source>
</evidence>
<dbReference type="Proteomes" id="UP001305414">
    <property type="component" value="Unassembled WGS sequence"/>
</dbReference>
<dbReference type="EMBL" id="JAWHQM010000034">
    <property type="protein sequence ID" value="KAK5633643.1"/>
    <property type="molecule type" value="Genomic_DNA"/>
</dbReference>
<evidence type="ECO:0000313" key="1">
    <source>
        <dbReference type="EMBL" id="KAK5633643.1"/>
    </source>
</evidence>
<comment type="caution">
    <text evidence="1">The sequence shown here is derived from an EMBL/GenBank/DDBJ whole genome shotgun (WGS) entry which is preliminary data.</text>
</comment>
<proteinExistence type="predicted"/>
<organism evidence="1 2">
    <name type="scientific">Xylaria bambusicola</name>
    <dbReference type="NCBI Taxonomy" id="326684"/>
    <lineage>
        <taxon>Eukaryota</taxon>
        <taxon>Fungi</taxon>
        <taxon>Dikarya</taxon>
        <taxon>Ascomycota</taxon>
        <taxon>Pezizomycotina</taxon>
        <taxon>Sordariomycetes</taxon>
        <taxon>Xylariomycetidae</taxon>
        <taxon>Xylariales</taxon>
        <taxon>Xylariaceae</taxon>
        <taxon>Xylaria</taxon>
    </lineage>
</organism>
<gene>
    <name evidence="1" type="ORF">RRF57_009357</name>
</gene>
<accession>A0AAN7UPT5</accession>
<sequence>MDEAPPFDSGRPRCHFNPVQCRVPRASLGKISSRSVQYISKPEIFVQSRAVITGPYELIRTLFAKEASEPFHIIY</sequence>